<feature type="domain" description="Ribosome maturation factor RimM PRC barrel" evidence="7">
    <location>
        <begin position="93"/>
        <end position="156"/>
    </location>
</feature>
<comment type="function">
    <text evidence="5">An accessory protein needed during the final step in the assembly of 30S ribosomal subunit, possibly for assembly of the head region. Essential for efficient processing of 16S rRNA. May be needed both before and after RbfA during the maturation of 16S rRNA. It has affinity for free ribosomal 30S subunits but not for 70S ribosomes.</text>
</comment>
<dbReference type="GO" id="GO:0006364">
    <property type="term" value="P:rRNA processing"/>
    <property type="evidence" value="ECO:0007669"/>
    <property type="project" value="UniProtKB-UniRule"/>
</dbReference>
<sequence length="160" mass="17616">MGYVSGAFGIRGWINVVADTEFVDSLMDYDTWWVGQPGQWRAYVMAEGQVQPKKLAAKLEGVDDREGAVALKGALIAVPRSAMPEPEEGEYYWADLVGHAVVNTQGEKLGVVARLFETGANDVLVVQDGPTERLLPFVKQVVLKVDMDARSIEVDWGLDY</sequence>
<keyword evidence="1 5" id="KW-0963">Cytoplasm</keyword>
<dbReference type="InterPro" id="IPR009000">
    <property type="entry name" value="Transl_B-barrel_sf"/>
</dbReference>
<dbReference type="NCBIfam" id="TIGR02273">
    <property type="entry name" value="16S_RimM"/>
    <property type="match status" value="1"/>
</dbReference>
<proteinExistence type="inferred from homology"/>
<dbReference type="PANTHER" id="PTHR33692:SF1">
    <property type="entry name" value="RIBOSOME MATURATION FACTOR RIMM"/>
    <property type="match status" value="1"/>
</dbReference>
<dbReference type="GO" id="GO:0005840">
    <property type="term" value="C:ribosome"/>
    <property type="evidence" value="ECO:0007669"/>
    <property type="project" value="InterPro"/>
</dbReference>
<evidence type="ECO:0000256" key="3">
    <source>
        <dbReference type="ARBA" id="ARBA00022552"/>
    </source>
</evidence>
<keyword evidence="9" id="KW-1185">Reference proteome</keyword>
<name>A0A4V5MQU0_9NEIS</name>
<dbReference type="InterPro" id="IPR011961">
    <property type="entry name" value="RimM"/>
</dbReference>
<dbReference type="RefSeq" id="WP_136773675.1">
    <property type="nucleotide sequence ID" value="NZ_CP156074.1"/>
</dbReference>
<evidence type="ECO:0000259" key="6">
    <source>
        <dbReference type="Pfam" id="PF01782"/>
    </source>
</evidence>
<comment type="similarity">
    <text evidence="5">Belongs to the RimM family.</text>
</comment>
<dbReference type="Gene3D" id="2.30.30.240">
    <property type="entry name" value="PRC-barrel domain"/>
    <property type="match status" value="1"/>
</dbReference>
<dbReference type="GO" id="GO:0043022">
    <property type="term" value="F:ribosome binding"/>
    <property type="evidence" value="ECO:0007669"/>
    <property type="project" value="InterPro"/>
</dbReference>
<gene>
    <name evidence="5 8" type="primary">rimM</name>
    <name evidence="8" type="ORF">FAZ21_11905</name>
</gene>
<accession>A0A4V5MQU0</accession>
<dbReference type="InterPro" id="IPR056792">
    <property type="entry name" value="PRC_RimM"/>
</dbReference>
<dbReference type="OrthoDB" id="9783509at2"/>
<protein>
    <recommendedName>
        <fullName evidence="5">Ribosome maturation factor RimM</fullName>
    </recommendedName>
</protein>
<keyword evidence="2 5" id="KW-0690">Ribosome biogenesis</keyword>
<evidence type="ECO:0000313" key="9">
    <source>
        <dbReference type="Proteomes" id="UP000310016"/>
    </source>
</evidence>
<evidence type="ECO:0000313" key="8">
    <source>
        <dbReference type="EMBL" id="TJZ73118.1"/>
    </source>
</evidence>
<dbReference type="Proteomes" id="UP000310016">
    <property type="component" value="Unassembled WGS sequence"/>
</dbReference>
<dbReference type="AlphaFoldDB" id="A0A4V5MQU0"/>
<evidence type="ECO:0000256" key="1">
    <source>
        <dbReference type="ARBA" id="ARBA00022490"/>
    </source>
</evidence>
<dbReference type="SUPFAM" id="SSF50346">
    <property type="entry name" value="PRC-barrel domain"/>
    <property type="match status" value="1"/>
</dbReference>
<dbReference type="SUPFAM" id="SSF50447">
    <property type="entry name" value="Translation proteins"/>
    <property type="match status" value="1"/>
</dbReference>
<dbReference type="EMBL" id="SUMF01000012">
    <property type="protein sequence ID" value="TJZ73118.1"/>
    <property type="molecule type" value="Genomic_DNA"/>
</dbReference>
<dbReference type="HAMAP" id="MF_00014">
    <property type="entry name" value="Ribosome_mat_RimM"/>
    <property type="match status" value="1"/>
</dbReference>
<evidence type="ECO:0000256" key="4">
    <source>
        <dbReference type="ARBA" id="ARBA00023186"/>
    </source>
</evidence>
<keyword evidence="4 5" id="KW-0143">Chaperone</keyword>
<dbReference type="Gene3D" id="2.40.30.60">
    <property type="entry name" value="RimM"/>
    <property type="match status" value="1"/>
</dbReference>
<dbReference type="GO" id="GO:0005737">
    <property type="term" value="C:cytoplasm"/>
    <property type="evidence" value="ECO:0007669"/>
    <property type="project" value="UniProtKB-SubCell"/>
</dbReference>
<evidence type="ECO:0000256" key="2">
    <source>
        <dbReference type="ARBA" id="ARBA00022517"/>
    </source>
</evidence>
<feature type="domain" description="RimM N-terminal" evidence="6">
    <location>
        <begin position="1"/>
        <end position="81"/>
    </location>
</feature>
<dbReference type="InterPro" id="IPR036976">
    <property type="entry name" value="RimM_N_sf"/>
</dbReference>
<comment type="caution">
    <text evidence="8">The sequence shown here is derived from an EMBL/GenBank/DDBJ whole genome shotgun (WGS) entry which is preliminary data.</text>
</comment>
<comment type="subcellular location">
    <subcellularLocation>
        <location evidence="5">Cytoplasm</location>
    </subcellularLocation>
</comment>
<comment type="subunit">
    <text evidence="5">Binds ribosomal protein uS19.</text>
</comment>
<reference evidence="8 9" key="1">
    <citation type="submission" date="2019-04" db="EMBL/GenBank/DDBJ databases">
        <title>Chitiniphilus eburnea sp. nov., a novel chitinolytic bacterium isolated from aquaculture sludge.</title>
        <authorList>
            <person name="Sheng M."/>
        </authorList>
    </citation>
    <scope>NUCLEOTIDE SEQUENCE [LARGE SCALE GENOMIC DNA]</scope>
    <source>
        <strain evidence="8 9">HX-2-15</strain>
    </source>
</reference>
<organism evidence="8 9">
    <name type="scientific">Chitiniphilus eburneus</name>
    <dbReference type="NCBI Taxonomy" id="2571148"/>
    <lineage>
        <taxon>Bacteria</taxon>
        <taxon>Pseudomonadati</taxon>
        <taxon>Pseudomonadota</taxon>
        <taxon>Betaproteobacteria</taxon>
        <taxon>Neisseriales</taxon>
        <taxon>Chitinibacteraceae</taxon>
        <taxon>Chitiniphilus</taxon>
    </lineage>
</organism>
<dbReference type="GO" id="GO:0042274">
    <property type="term" value="P:ribosomal small subunit biogenesis"/>
    <property type="evidence" value="ECO:0007669"/>
    <property type="project" value="UniProtKB-UniRule"/>
</dbReference>
<dbReference type="PANTHER" id="PTHR33692">
    <property type="entry name" value="RIBOSOME MATURATION FACTOR RIMM"/>
    <property type="match status" value="1"/>
</dbReference>
<dbReference type="InterPro" id="IPR002676">
    <property type="entry name" value="RimM_N"/>
</dbReference>
<comment type="domain">
    <text evidence="5">The PRC barrel domain binds ribosomal protein uS19.</text>
</comment>
<dbReference type="InterPro" id="IPR011033">
    <property type="entry name" value="PRC_barrel-like_sf"/>
</dbReference>
<dbReference type="Pfam" id="PF24986">
    <property type="entry name" value="PRC_RimM"/>
    <property type="match status" value="1"/>
</dbReference>
<dbReference type="Pfam" id="PF01782">
    <property type="entry name" value="RimM"/>
    <property type="match status" value="1"/>
</dbReference>
<keyword evidence="3 5" id="KW-0698">rRNA processing</keyword>
<evidence type="ECO:0000259" key="7">
    <source>
        <dbReference type="Pfam" id="PF24986"/>
    </source>
</evidence>
<evidence type="ECO:0000256" key="5">
    <source>
        <dbReference type="HAMAP-Rule" id="MF_00014"/>
    </source>
</evidence>